<dbReference type="PATRIC" id="fig|1409788.3.peg.3979"/>
<keyword evidence="3" id="KW-1185">Reference proteome</keyword>
<dbReference type="PANTHER" id="PTHR43685:SF11">
    <property type="entry name" value="GLYCOSYLTRANSFERASE TAGX-RELATED"/>
    <property type="match status" value="1"/>
</dbReference>
<proteinExistence type="predicted"/>
<dbReference type="Proteomes" id="UP000036958">
    <property type="component" value="Unassembled WGS sequence"/>
</dbReference>
<dbReference type="CDD" id="cd00761">
    <property type="entry name" value="Glyco_tranf_GTA_type"/>
    <property type="match status" value="1"/>
</dbReference>
<accession>A0A0L8V559</accession>
<dbReference type="OrthoDB" id="9802649at2"/>
<evidence type="ECO:0000259" key="1">
    <source>
        <dbReference type="Pfam" id="PF00535"/>
    </source>
</evidence>
<evidence type="ECO:0000313" key="3">
    <source>
        <dbReference type="Proteomes" id="UP000036958"/>
    </source>
</evidence>
<dbReference type="SUPFAM" id="SSF53448">
    <property type="entry name" value="Nucleotide-diphospho-sugar transferases"/>
    <property type="match status" value="1"/>
</dbReference>
<dbReference type="STRING" id="1409788.NC99_38920"/>
<organism evidence="2 3">
    <name type="scientific">Sunxiuqinia dokdonensis</name>
    <dbReference type="NCBI Taxonomy" id="1409788"/>
    <lineage>
        <taxon>Bacteria</taxon>
        <taxon>Pseudomonadati</taxon>
        <taxon>Bacteroidota</taxon>
        <taxon>Bacteroidia</taxon>
        <taxon>Marinilabiliales</taxon>
        <taxon>Prolixibacteraceae</taxon>
        <taxon>Sunxiuqinia</taxon>
    </lineage>
</organism>
<dbReference type="Gene3D" id="3.90.550.10">
    <property type="entry name" value="Spore Coat Polysaccharide Biosynthesis Protein SpsA, Chain A"/>
    <property type="match status" value="1"/>
</dbReference>
<dbReference type="Gene3D" id="3.40.50.2000">
    <property type="entry name" value="Glycogen Phosphorylase B"/>
    <property type="match status" value="1"/>
</dbReference>
<dbReference type="InterPro" id="IPR001173">
    <property type="entry name" value="Glyco_trans_2-like"/>
</dbReference>
<feature type="domain" description="Glycosyltransferase 2-like" evidence="1">
    <location>
        <begin position="4"/>
        <end position="115"/>
    </location>
</feature>
<dbReference type="Pfam" id="PF00535">
    <property type="entry name" value="Glycos_transf_2"/>
    <property type="match status" value="1"/>
</dbReference>
<name>A0A0L8V559_9BACT</name>
<dbReference type="GO" id="GO:0016740">
    <property type="term" value="F:transferase activity"/>
    <property type="evidence" value="ECO:0007669"/>
    <property type="project" value="UniProtKB-KW"/>
</dbReference>
<dbReference type="InterPro" id="IPR050834">
    <property type="entry name" value="Glycosyltransf_2"/>
</dbReference>
<dbReference type="PANTHER" id="PTHR43685">
    <property type="entry name" value="GLYCOSYLTRANSFERASE"/>
    <property type="match status" value="1"/>
</dbReference>
<dbReference type="InterPro" id="IPR029044">
    <property type="entry name" value="Nucleotide-diphossugar_trans"/>
</dbReference>
<dbReference type="AlphaFoldDB" id="A0A0L8V559"/>
<protein>
    <submittedName>
        <fullName evidence="2">Glycosyl transferase family 2</fullName>
    </submittedName>
</protein>
<gene>
    <name evidence="2" type="ORF">NC99_38920</name>
</gene>
<reference evidence="3" key="1">
    <citation type="submission" date="2015-07" db="EMBL/GenBank/DDBJ databases">
        <title>Genome sequencing of Sunxiuqinia dokdonensis strain SK.</title>
        <authorList>
            <person name="Ahn S."/>
            <person name="Kim B.-C."/>
        </authorList>
    </citation>
    <scope>NUCLEOTIDE SEQUENCE [LARGE SCALE GENOMIC DNA]</scope>
    <source>
        <strain evidence="3">SK</strain>
    </source>
</reference>
<sequence>MYFSVLMPTYNQASFIRRAIVSLQGQTYGKWELIIINDGSTDETEFYVSDFLSDKRIRYFRNEKNTGLGAALNQGLIQAKYDYIAYLPSDDYYFESHLETLAEKFAESPDISLTFSGVKYETSDTMSFSANQSCITIKKGYCLQLVQTSHRKSNHKWLERSEWVTENLASMYWHKLLRDGIFAPTRKVTCYWTNHPHQRHKILGEKYGGGLNYFRSYYGVSEPIRLKVSKYKFVDEEKLYGSFRKQSQAIAHSLKILIVGELAYNPERIYALEEAGHKLYGLWVQKPSFSFNTVGHLPFGHVEDIPYRDWKNKVEEVKPDIIYGLLNFGAVPLAYEVLTSCPQIPFVWHFKEGPSVCLRQGTWNELLHLYSHADGRIYLNETIRIWYEQFIPSSNASYILDGDLPKADYFTTNFSPKLSAKDGAIHTVIAGRMVGISTKDLLELSKNNIHIHLYTENYHDSREKQINEYKRVAPSHFHVHPHCSHSNWVKEFSQYDAGWLHSFESQNQGSLMKASWDDLNIPARINTYMAAGLPVIQKNNKGHIVATETKIKKFDIGILFKDCEDLCLKLRDQDLMEKLACNVMDKRMLFSFDYHVPALTSFFRKVIEQKKN</sequence>
<dbReference type="EMBL" id="LGIA01000192">
    <property type="protein sequence ID" value="KOH43332.1"/>
    <property type="molecule type" value="Genomic_DNA"/>
</dbReference>
<keyword evidence="2" id="KW-0808">Transferase</keyword>
<evidence type="ECO:0000313" key="2">
    <source>
        <dbReference type="EMBL" id="KOH43332.1"/>
    </source>
</evidence>
<comment type="caution">
    <text evidence="2">The sequence shown here is derived from an EMBL/GenBank/DDBJ whole genome shotgun (WGS) entry which is preliminary data.</text>
</comment>